<evidence type="ECO:0000259" key="14">
    <source>
        <dbReference type="PROSITE" id="PS50106"/>
    </source>
</evidence>
<evidence type="ECO:0000256" key="7">
    <source>
        <dbReference type="ARBA" id="ARBA00023018"/>
    </source>
</evidence>
<dbReference type="SUPFAM" id="SSF47769">
    <property type="entry name" value="SAM/Pointed domain"/>
    <property type="match status" value="1"/>
</dbReference>
<dbReference type="InterPro" id="IPR001478">
    <property type="entry name" value="PDZ"/>
</dbReference>
<feature type="region of interest" description="Disordered" evidence="12">
    <location>
        <begin position="149"/>
        <end position="234"/>
    </location>
</feature>
<dbReference type="CDD" id="cd06790">
    <property type="entry name" value="PDZ_neurabin-like"/>
    <property type="match status" value="1"/>
</dbReference>
<feature type="region of interest" description="Disordered" evidence="12">
    <location>
        <begin position="594"/>
        <end position="640"/>
    </location>
</feature>
<evidence type="ECO:0000313" key="16">
    <source>
        <dbReference type="Proteomes" id="UP001162164"/>
    </source>
</evidence>
<feature type="region of interest" description="Disordered" evidence="12">
    <location>
        <begin position="756"/>
        <end position="820"/>
    </location>
</feature>
<evidence type="ECO:0000256" key="4">
    <source>
        <dbReference type="ARBA" id="ARBA00022553"/>
    </source>
</evidence>
<evidence type="ECO:0000256" key="6">
    <source>
        <dbReference type="ARBA" id="ARBA00022902"/>
    </source>
</evidence>
<evidence type="ECO:0000313" key="15">
    <source>
        <dbReference type="EMBL" id="KAJ8973584.1"/>
    </source>
</evidence>
<dbReference type="InterPro" id="IPR043446">
    <property type="entry name" value="Neurabin-like"/>
</dbReference>
<accession>A0ABQ9J7H2</accession>
<dbReference type="SUPFAM" id="SSF50156">
    <property type="entry name" value="PDZ domain-like"/>
    <property type="match status" value="1"/>
</dbReference>
<feature type="compositionally biased region" description="Polar residues" evidence="12">
    <location>
        <begin position="758"/>
        <end position="820"/>
    </location>
</feature>
<dbReference type="PANTHER" id="PTHR16154">
    <property type="entry name" value="NEURABIN"/>
    <property type="match status" value="1"/>
</dbReference>
<evidence type="ECO:0000259" key="13">
    <source>
        <dbReference type="PROSITE" id="PS50105"/>
    </source>
</evidence>
<dbReference type="InterPro" id="IPR036034">
    <property type="entry name" value="PDZ_sf"/>
</dbReference>
<protein>
    <recommendedName>
        <fullName evidence="17">Neurabin-1</fullName>
    </recommendedName>
</protein>
<keyword evidence="9" id="KW-0009">Actin-binding</keyword>
<dbReference type="PANTHER" id="PTHR16154:SF6">
    <property type="entry name" value="SPINOPHILIN, ISOFORM J"/>
    <property type="match status" value="1"/>
</dbReference>
<keyword evidence="8" id="KW-0175">Coiled coil</keyword>
<feature type="domain" description="SAM" evidence="13">
    <location>
        <begin position="1018"/>
        <end position="1062"/>
    </location>
</feature>
<dbReference type="InterPro" id="IPR040645">
    <property type="entry name" value="Neurabin-1/2_PDZ"/>
</dbReference>
<evidence type="ECO:0008006" key="17">
    <source>
        <dbReference type="Google" id="ProtNLM"/>
    </source>
</evidence>
<keyword evidence="7" id="KW-0770">Synapse</keyword>
<evidence type="ECO:0000256" key="3">
    <source>
        <dbReference type="ARBA" id="ARBA00022490"/>
    </source>
</evidence>
<dbReference type="SMART" id="SM00228">
    <property type="entry name" value="PDZ"/>
    <property type="match status" value="1"/>
</dbReference>
<organism evidence="15 16">
    <name type="scientific">Molorchus minor</name>
    <dbReference type="NCBI Taxonomy" id="1323400"/>
    <lineage>
        <taxon>Eukaryota</taxon>
        <taxon>Metazoa</taxon>
        <taxon>Ecdysozoa</taxon>
        <taxon>Arthropoda</taxon>
        <taxon>Hexapoda</taxon>
        <taxon>Insecta</taxon>
        <taxon>Pterygota</taxon>
        <taxon>Neoptera</taxon>
        <taxon>Endopterygota</taxon>
        <taxon>Coleoptera</taxon>
        <taxon>Polyphaga</taxon>
        <taxon>Cucujiformia</taxon>
        <taxon>Chrysomeloidea</taxon>
        <taxon>Cerambycidae</taxon>
        <taxon>Lamiinae</taxon>
        <taxon>Monochamini</taxon>
        <taxon>Molorchus</taxon>
    </lineage>
</organism>
<evidence type="ECO:0000256" key="1">
    <source>
        <dbReference type="ARBA" id="ARBA00004245"/>
    </source>
</evidence>
<keyword evidence="6" id="KW-0524">Neurogenesis</keyword>
<feature type="compositionally biased region" description="Basic and acidic residues" evidence="12">
    <location>
        <begin position="595"/>
        <end position="608"/>
    </location>
</feature>
<feature type="region of interest" description="Disordered" evidence="12">
    <location>
        <begin position="859"/>
        <end position="883"/>
    </location>
</feature>
<sequence length="1109" mass="122943">MTRIKEKEGAILEHSPTTLTPAQIEALYAVPNKSSQLSQQKSTLPTESDVTQYAVPQKSQALCHQQSISSREAESDLYTVPYRPEGIVQQKSVTSTDSDVSQVTVIPQKSFDSDVMYNNHTEIITNSVLAEIESQDSFEKNCQDFLEKEREVEQSSRLTPEKSDNVDNRKSEPFIMTREILQTSDKSVRTPESQKSEANILDLNDVEYVDASDNDQDNSVGDKKVPEADAMTPDEAENLLSSKTTGSRGQSTIFGKLLDIKYVGRAQIGDHWPNMMICNEERGSEQMRCPISLNDSLGPPSLQEEVANEPSNEVSESNQSFIENPDNKIRYVEPPEPLSQYYESTSSIDMSTQDEEEKSKMECSVSATDSGLIDSVTSLSEGNNIEYNSELGFTPKPVSIMGVEHGVHYYEDGHFWMEVPGLPPEDEDDDLDYPTYVPKPNKVSFSLDPMKVYSTFSISEYDRRNEDVDPVAASAEYELEKRVEKMDVFPVELVKGPEGLGLSIIGMGVGADAGLEKLGIFVKTITANGAAAKDGRIKVNDQIIEVDGKSLVGVTQAYAASVLRNTSGLVRFSIGRERDPDNSEVAQLIRQSLQADKEREDRRQRMLEVEQQQSDASTVQLTGSANTSVSDGPTSPTTNQENLFEHELESVESLRTLLAENQLKFNASELEVARLKDKVATYPQLSRQQPPKPRYQALEPDFSDMEISDASPDDDKTATVERKLPIKEELDRAVPPHELLDISASKSKAELANRGALANSNSSSDYGLDESGNSADEVTDSAFSQPTDTKSKPSNSQNTRPTTLNTNTQHTAQQLSHNAQNSQYTVQYTQVQKTSNYSQQITSSNQNTSVLYARVRKDGSNYQQPSPDPWGDTSNKSLNIAVGPPSSLAEQLKQVLAEREKRLGSDSINSSTDELNGKAKNDAAHHLLEEIRQAVNEANAKVKKVVPVTLSPPGSTPWQHQGSTSPTPPSPVKFVFGSVSPSRHDTSWATTDLSLSSCSISSDKRGSHFWQSTPVSDWSKEQVCQWLLVLGMEQHVPKFAELQVNGSALLLLTSADFKILGIASDDKNRLKRKIKELKLQVEKERKQMERDRKEKEKLQRKAEKANKKK</sequence>
<evidence type="ECO:0000256" key="10">
    <source>
        <dbReference type="ARBA" id="ARBA00023212"/>
    </source>
</evidence>
<dbReference type="InterPro" id="IPR001660">
    <property type="entry name" value="SAM"/>
</dbReference>
<keyword evidence="4" id="KW-0597">Phosphoprotein</keyword>
<dbReference type="Gene3D" id="2.30.42.10">
    <property type="match status" value="1"/>
</dbReference>
<feature type="compositionally biased region" description="Polar residues" evidence="12">
    <location>
        <begin position="610"/>
        <end position="640"/>
    </location>
</feature>
<dbReference type="EMBL" id="JAPWTJ010001146">
    <property type="protein sequence ID" value="KAJ8973584.1"/>
    <property type="molecule type" value="Genomic_DNA"/>
</dbReference>
<dbReference type="InterPro" id="IPR013761">
    <property type="entry name" value="SAM/pointed_sf"/>
</dbReference>
<feature type="region of interest" description="Disordered" evidence="12">
    <location>
        <begin position="682"/>
        <end position="718"/>
    </location>
</feature>
<feature type="compositionally biased region" description="Acidic residues" evidence="12">
    <location>
        <begin position="204"/>
        <end position="216"/>
    </location>
</feature>
<reference evidence="15" key="1">
    <citation type="journal article" date="2023" name="Insect Mol. Biol.">
        <title>Genome sequencing provides insights into the evolution of gene families encoding plant cell wall-degrading enzymes in longhorned beetles.</title>
        <authorList>
            <person name="Shin N.R."/>
            <person name="Okamura Y."/>
            <person name="Kirsch R."/>
            <person name="Pauchet Y."/>
        </authorList>
    </citation>
    <scope>NUCLEOTIDE SEQUENCE</scope>
    <source>
        <strain evidence="15">MMC_N1</strain>
    </source>
</reference>
<evidence type="ECO:0000256" key="5">
    <source>
        <dbReference type="ARBA" id="ARBA00022782"/>
    </source>
</evidence>
<feature type="compositionally biased region" description="Basic and acidic residues" evidence="12">
    <location>
        <begin position="186"/>
        <end position="195"/>
    </location>
</feature>
<evidence type="ECO:0000256" key="11">
    <source>
        <dbReference type="ARBA" id="ARBA00034103"/>
    </source>
</evidence>
<evidence type="ECO:0000256" key="8">
    <source>
        <dbReference type="ARBA" id="ARBA00023054"/>
    </source>
</evidence>
<keyword evidence="10" id="KW-0206">Cytoskeleton</keyword>
<keyword evidence="5" id="KW-0221">Differentiation</keyword>
<dbReference type="SMART" id="SM00454">
    <property type="entry name" value="SAM"/>
    <property type="match status" value="1"/>
</dbReference>
<dbReference type="Pfam" id="PF00595">
    <property type="entry name" value="PDZ"/>
    <property type="match status" value="1"/>
</dbReference>
<feature type="region of interest" description="Disordered" evidence="12">
    <location>
        <begin position="1084"/>
        <end position="1109"/>
    </location>
</feature>
<feature type="domain" description="PDZ" evidence="14">
    <location>
        <begin position="490"/>
        <end position="578"/>
    </location>
</feature>
<gene>
    <name evidence="15" type="ORF">NQ317_008867</name>
</gene>
<dbReference type="Pfam" id="PF00536">
    <property type="entry name" value="SAM_1"/>
    <property type="match status" value="1"/>
</dbReference>
<dbReference type="Gene3D" id="1.10.150.50">
    <property type="entry name" value="Transcription Factor, Ets-1"/>
    <property type="match status" value="1"/>
</dbReference>
<comment type="subcellular location">
    <subcellularLocation>
        <location evidence="1">Cytoplasm</location>
        <location evidence="1">Cytoskeleton</location>
    </subcellularLocation>
    <subcellularLocation>
        <location evidence="11">Synapse</location>
    </subcellularLocation>
</comment>
<keyword evidence="2" id="KW-0217">Developmental protein</keyword>
<evidence type="ECO:0000256" key="9">
    <source>
        <dbReference type="ARBA" id="ARBA00023203"/>
    </source>
</evidence>
<feature type="compositionally biased region" description="Basic and acidic residues" evidence="12">
    <location>
        <begin position="149"/>
        <end position="172"/>
    </location>
</feature>
<dbReference type="PROSITE" id="PS50106">
    <property type="entry name" value="PDZ"/>
    <property type="match status" value="1"/>
</dbReference>
<comment type="caution">
    <text evidence="15">The sequence shown here is derived from an EMBL/GenBank/DDBJ whole genome shotgun (WGS) entry which is preliminary data.</text>
</comment>
<proteinExistence type="predicted"/>
<dbReference type="Pfam" id="PF17817">
    <property type="entry name" value="PDZ_5"/>
    <property type="match status" value="1"/>
</dbReference>
<evidence type="ECO:0000256" key="12">
    <source>
        <dbReference type="SAM" id="MobiDB-lite"/>
    </source>
</evidence>
<dbReference type="PROSITE" id="PS50105">
    <property type="entry name" value="SAM_DOMAIN"/>
    <property type="match status" value="1"/>
</dbReference>
<name>A0ABQ9J7H2_9CUCU</name>
<keyword evidence="16" id="KW-1185">Reference proteome</keyword>
<keyword evidence="3" id="KW-0963">Cytoplasm</keyword>
<feature type="compositionally biased region" description="Polar residues" evidence="12">
    <location>
        <begin position="952"/>
        <end position="965"/>
    </location>
</feature>
<dbReference type="Proteomes" id="UP001162164">
    <property type="component" value="Unassembled WGS sequence"/>
</dbReference>
<dbReference type="CDD" id="cd09512">
    <property type="entry name" value="SAM_Neurabin-like"/>
    <property type="match status" value="1"/>
</dbReference>
<evidence type="ECO:0000256" key="2">
    <source>
        <dbReference type="ARBA" id="ARBA00022473"/>
    </source>
</evidence>
<feature type="region of interest" description="Disordered" evidence="12">
    <location>
        <begin position="951"/>
        <end position="970"/>
    </location>
</feature>